<dbReference type="EMBL" id="LR796413">
    <property type="protein sequence ID" value="CAB4142846.1"/>
    <property type="molecule type" value="Genomic_DNA"/>
</dbReference>
<reference evidence="1" key="1">
    <citation type="submission" date="2020-04" db="EMBL/GenBank/DDBJ databases">
        <authorList>
            <person name="Chiriac C."/>
            <person name="Salcher M."/>
            <person name="Ghai R."/>
            <person name="Kavagutti S V."/>
        </authorList>
    </citation>
    <scope>NUCLEOTIDE SEQUENCE</scope>
</reference>
<evidence type="ECO:0000313" key="1">
    <source>
        <dbReference type="EMBL" id="CAB4142846.1"/>
    </source>
</evidence>
<name>A0A6J5MD06_9CAUD</name>
<accession>A0A6J5MD06</accession>
<organism evidence="1">
    <name type="scientific">uncultured Caudovirales phage</name>
    <dbReference type="NCBI Taxonomy" id="2100421"/>
    <lineage>
        <taxon>Viruses</taxon>
        <taxon>Duplodnaviria</taxon>
        <taxon>Heunggongvirae</taxon>
        <taxon>Uroviricota</taxon>
        <taxon>Caudoviricetes</taxon>
        <taxon>Peduoviridae</taxon>
        <taxon>Maltschvirus</taxon>
        <taxon>Maltschvirus maltsch</taxon>
    </lineage>
</organism>
<sequence>MTTWMLTILLCTTGHPVSCTVERVERFPGRYECLQAATAARADLPPLGFGQERVRDCARVFPGPPVMPARRLG</sequence>
<protein>
    <submittedName>
        <fullName evidence="1">Uncharacterized protein</fullName>
    </submittedName>
</protein>
<gene>
    <name evidence="1" type="ORF">UFOVP452_45</name>
</gene>
<proteinExistence type="predicted"/>